<evidence type="ECO:0000256" key="1">
    <source>
        <dbReference type="SAM" id="MobiDB-lite"/>
    </source>
</evidence>
<evidence type="ECO:0000313" key="3">
    <source>
        <dbReference type="Proteomes" id="UP001292094"/>
    </source>
</evidence>
<name>A0AAE1TIY2_9EUCA</name>
<keyword evidence="3" id="KW-1185">Reference proteome</keyword>
<feature type="region of interest" description="Disordered" evidence="1">
    <location>
        <begin position="55"/>
        <end position="76"/>
    </location>
</feature>
<protein>
    <submittedName>
        <fullName evidence="2">Uncharacterized protein</fullName>
    </submittedName>
</protein>
<accession>A0AAE1TIY2</accession>
<comment type="caution">
    <text evidence="2">The sequence shown here is derived from an EMBL/GenBank/DDBJ whole genome shotgun (WGS) entry which is preliminary data.</text>
</comment>
<proteinExistence type="predicted"/>
<feature type="non-terminal residue" evidence="2">
    <location>
        <position position="1"/>
    </location>
</feature>
<evidence type="ECO:0000313" key="2">
    <source>
        <dbReference type="EMBL" id="KAK4286806.1"/>
    </source>
</evidence>
<gene>
    <name evidence="2" type="ORF">Pmani_040101</name>
</gene>
<sequence>DVARTPKLLHEITYGMSEGRVEEAATSPSGSGGKVVVTGEVAVFMTVTRDLLKSRVEPTRPYRPNDRTHHNHTHTPHINCSLATTWRFAFSLPIAW</sequence>
<dbReference type="AlphaFoldDB" id="A0AAE1TIY2"/>
<dbReference type="EMBL" id="JAWZYT010007309">
    <property type="protein sequence ID" value="KAK4286806.1"/>
    <property type="molecule type" value="Genomic_DNA"/>
</dbReference>
<dbReference type="Proteomes" id="UP001292094">
    <property type="component" value="Unassembled WGS sequence"/>
</dbReference>
<reference evidence="2" key="1">
    <citation type="submission" date="2023-11" db="EMBL/GenBank/DDBJ databases">
        <title>Genome assemblies of two species of porcelain crab, Petrolisthes cinctipes and Petrolisthes manimaculis (Anomura: Porcellanidae).</title>
        <authorList>
            <person name="Angst P."/>
        </authorList>
    </citation>
    <scope>NUCLEOTIDE SEQUENCE</scope>
    <source>
        <strain evidence="2">PB745_02</strain>
        <tissue evidence="2">Gill</tissue>
    </source>
</reference>
<organism evidence="2 3">
    <name type="scientific">Petrolisthes manimaculis</name>
    <dbReference type="NCBI Taxonomy" id="1843537"/>
    <lineage>
        <taxon>Eukaryota</taxon>
        <taxon>Metazoa</taxon>
        <taxon>Ecdysozoa</taxon>
        <taxon>Arthropoda</taxon>
        <taxon>Crustacea</taxon>
        <taxon>Multicrustacea</taxon>
        <taxon>Malacostraca</taxon>
        <taxon>Eumalacostraca</taxon>
        <taxon>Eucarida</taxon>
        <taxon>Decapoda</taxon>
        <taxon>Pleocyemata</taxon>
        <taxon>Anomura</taxon>
        <taxon>Galatheoidea</taxon>
        <taxon>Porcellanidae</taxon>
        <taxon>Petrolisthes</taxon>
    </lineage>
</organism>
<feature type="compositionally biased region" description="Basic and acidic residues" evidence="1">
    <location>
        <begin position="55"/>
        <end position="68"/>
    </location>
</feature>